<evidence type="ECO:0000313" key="11">
    <source>
        <dbReference type="Proteomes" id="UP001057375"/>
    </source>
</evidence>
<keyword evidence="3 7" id="KW-0863">Zinc-finger</keyword>
<evidence type="ECO:0000313" key="10">
    <source>
        <dbReference type="EMBL" id="GKT32525.1"/>
    </source>
</evidence>
<evidence type="ECO:0000256" key="2">
    <source>
        <dbReference type="ARBA" id="ARBA00022737"/>
    </source>
</evidence>
<dbReference type="Gene3D" id="1.25.40.20">
    <property type="entry name" value="Ankyrin repeat-containing domain"/>
    <property type="match status" value="2"/>
</dbReference>
<dbReference type="SMART" id="SM00248">
    <property type="entry name" value="ANK"/>
    <property type="match status" value="7"/>
</dbReference>
<dbReference type="InterPro" id="IPR013083">
    <property type="entry name" value="Znf_RING/FYVE/PHD"/>
</dbReference>
<feature type="compositionally biased region" description="Basic and acidic residues" evidence="8">
    <location>
        <begin position="1019"/>
        <end position="1030"/>
    </location>
</feature>
<evidence type="ECO:0000256" key="4">
    <source>
        <dbReference type="ARBA" id="ARBA00022833"/>
    </source>
</evidence>
<gene>
    <name evidence="10" type="ORF">ADUPG1_006663</name>
</gene>
<feature type="region of interest" description="Disordered" evidence="8">
    <location>
        <begin position="924"/>
        <end position="949"/>
    </location>
</feature>
<dbReference type="PANTHER" id="PTHR24166">
    <property type="entry name" value="ROLLING PEBBLES, ISOFORM B"/>
    <property type="match status" value="1"/>
</dbReference>
<feature type="region of interest" description="Disordered" evidence="8">
    <location>
        <begin position="266"/>
        <end position="299"/>
    </location>
</feature>
<evidence type="ECO:0000256" key="8">
    <source>
        <dbReference type="SAM" id="MobiDB-lite"/>
    </source>
</evidence>
<protein>
    <recommendedName>
        <fullName evidence="9">FYVE-type domain-containing protein</fullName>
    </recommendedName>
</protein>
<feature type="compositionally biased region" description="Basic and acidic residues" evidence="8">
    <location>
        <begin position="562"/>
        <end position="586"/>
    </location>
</feature>
<reference evidence="10" key="1">
    <citation type="submission" date="2022-03" db="EMBL/GenBank/DDBJ databases">
        <title>Draft genome sequence of Aduncisulcus paluster, a free-living microaerophilic Fornicata.</title>
        <authorList>
            <person name="Yuyama I."/>
            <person name="Kume K."/>
            <person name="Tamura T."/>
            <person name="Inagaki Y."/>
            <person name="Hashimoto T."/>
        </authorList>
    </citation>
    <scope>NUCLEOTIDE SEQUENCE</scope>
    <source>
        <strain evidence="10">NY0171</strain>
    </source>
</reference>
<dbReference type="Gene3D" id="3.30.40.10">
    <property type="entry name" value="Zinc/RING finger domain, C3HC4 (zinc finger)"/>
    <property type="match status" value="1"/>
</dbReference>
<sequence length="1596" mass="177245">ISLASHAGIPWPSRPFPSFASVHGSVWTWVSPTCKHEIPLDVSGVAKHSGSNVSVLNQSNGDLEYIMNIPLPSPISPIGGITGELGYDIAGPTSDYSTPLTPGSTSMSSVSIGIVCICEVDATRVCVCDELCRCHILERVERLKVGGMDHKKEQRGERSRRRREHRNLASQTVVEYSLIYTFNIDMSSPVKKRQKKELKEKKGKKGNKPDESFSLSKSDIPMLPTKLIPMEVGGRDIVIACLCETNGQVCVYEHRDEKIRAKEKRWEEREQKTATQSTFRGKYGQTTKPISSEREEEEEDDVDEFVCVFKLQSDHYSHLYRASSFASVPAASSLGLLKHSDLLKSHSSRISTSSPPPGSVSIYSSLSASTSSLSTLLATSGYIPPSLVHAFLEDRESVGCVLRYERGCPVLSVGANDSLSSLAGTPQNEREIICVGEVLWIGLHGRNILVVDISVDPWQIIREEERKERIQKREREKIQREKELKKRESEQSAFDNEMLKERRRREEEERLRNEFRDEEDWHDEESSLISDGDESDGTELLQTNELHQSSIASSSEEDEMEVASKLEEKEEDETKEKEQAGNEENGKKKKRKKRRTFAYSFDYETLFKSSIHVHSLASCTLVSPKELHSTHTKRITPSFAPSLPSNVYVSDVVCCWPSVWVLLKEKDEDGFDSEKELAEEKEFLASLGLGKSRASLGSSIERSICDEEGSSFLDLSSIVGLESSADVSQSTAGDGEMSEVFVGGGEVSGIEDSTVSFMEGPREGVRGERERGLGIGGVALGLKRRRFRRLRWKMREKKRASKLKQRSYPSLAVVFSLSEPQSTPRVVFWGSGDCVSMCAPSIPSITTWSVNTAHVLSSLYGERTEEDGMVPVGQGESSSEHGRTSLPVSEDDSIMNHQPTSLVFEEDGAFSPMSIGMYDMGTDLSSQAQQQSRGRGSSSSPFSSQAISTPLPPVLGSSVPIQPFTPLAITTSDGYVRMFDTMGRSLSHLYSSGLSLWSSENERKARREVEICLEEGRRERVRERKEERVKKERKRRILKIGSSSNSSASDSLPSSIISAFSSSLLPSSSHPHVHHPLALLHHLHTNSPLLLTSARTFLGYTPLLLALKHGYKAGVEWILRKGAEIGKREVYGAITFTDLGTLQHSVLSTSLTWCPSPLALAACLSKLASPQCTLSTQKVTLKGETMLHRLVKEKGLIDNSGLKRELLVKWERRRRVIRLAYHLIMSDSNLRSIPDSKSRTPIHTAASVGNLLFIALCVGDRHVLAKNTEGILSMSEVDDLCDILAVSSRRSKFDTAAVVSVPDFHANTALHLAARSSSSSDASSEIVRLLYEYGSPQNPTNMEGLCPIHLAILNNRSGKVVDALLKGGADLSKEDSDGDLPLHKAAASHNIELLFKLLKYYKENPEEVDVNARNAKGETALHLLVSNGIGTTVEEFLSFGVAINIDAQDKQGRTALFRAVSNLRSETERYAHISTVLLKHGADVGIENNNQQTVFNIISPKKEMVMLLIRNISREPTWIRELKRCQVCHNDFSLRRRRHHCRVCGRNACGQCCTKKDVQTLGLSDFWKKDSESKKKGAQYVCHECLGVIEHRMKHK</sequence>
<feature type="repeat" description="ANK" evidence="6">
    <location>
        <begin position="1098"/>
        <end position="1130"/>
    </location>
</feature>
<dbReference type="InterPro" id="IPR011011">
    <property type="entry name" value="Znf_FYVE_PHD"/>
</dbReference>
<evidence type="ECO:0000256" key="1">
    <source>
        <dbReference type="ARBA" id="ARBA00022723"/>
    </source>
</evidence>
<evidence type="ECO:0000256" key="6">
    <source>
        <dbReference type="PROSITE-ProRule" id="PRU00023"/>
    </source>
</evidence>
<dbReference type="Proteomes" id="UP001057375">
    <property type="component" value="Unassembled WGS sequence"/>
</dbReference>
<feature type="repeat" description="ANK" evidence="6">
    <location>
        <begin position="1343"/>
        <end position="1376"/>
    </location>
</feature>
<keyword evidence="2" id="KW-0677">Repeat</keyword>
<feature type="region of interest" description="Disordered" evidence="8">
    <location>
        <begin position="471"/>
        <end position="589"/>
    </location>
</feature>
<keyword evidence="11" id="KW-1185">Reference proteome</keyword>
<evidence type="ECO:0000259" key="9">
    <source>
        <dbReference type="PROSITE" id="PS50178"/>
    </source>
</evidence>
<keyword evidence="1" id="KW-0479">Metal-binding</keyword>
<feature type="compositionally biased region" description="Polar residues" evidence="8">
    <location>
        <begin position="540"/>
        <end position="554"/>
    </location>
</feature>
<dbReference type="Pfam" id="PF12796">
    <property type="entry name" value="Ank_2"/>
    <property type="match status" value="2"/>
</dbReference>
<feature type="compositionally biased region" description="Basic and acidic residues" evidence="8">
    <location>
        <begin position="471"/>
        <end position="490"/>
    </location>
</feature>
<dbReference type="InterPro" id="IPR017455">
    <property type="entry name" value="Znf_FYVE-rel"/>
</dbReference>
<keyword evidence="4" id="KW-0862">Zinc</keyword>
<dbReference type="EMBL" id="BQXS01010002">
    <property type="protein sequence ID" value="GKT32525.1"/>
    <property type="molecule type" value="Genomic_DNA"/>
</dbReference>
<evidence type="ECO:0000256" key="7">
    <source>
        <dbReference type="PROSITE-ProRule" id="PRU00091"/>
    </source>
</evidence>
<feature type="region of interest" description="Disordered" evidence="8">
    <location>
        <begin position="191"/>
        <end position="217"/>
    </location>
</feature>
<feature type="compositionally biased region" description="Low complexity" evidence="8">
    <location>
        <begin position="925"/>
        <end position="948"/>
    </location>
</feature>
<feature type="region of interest" description="Disordered" evidence="8">
    <location>
        <begin position="1019"/>
        <end position="1052"/>
    </location>
</feature>
<feature type="domain" description="FYVE-type" evidence="9">
    <location>
        <begin position="1519"/>
        <end position="1590"/>
    </location>
</feature>
<dbReference type="SUPFAM" id="SSF57903">
    <property type="entry name" value="FYVE/PHD zinc finger"/>
    <property type="match status" value="1"/>
</dbReference>
<dbReference type="Pfam" id="PF01363">
    <property type="entry name" value="FYVE"/>
    <property type="match status" value="1"/>
</dbReference>
<name>A0ABQ5KJ28_9EUKA</name>
<dbReference type="PROSITE" id="PS50088">
    <property type="entry name" value="ANK_REPEAT"/>
    <property type="match status" value="5"/>
</dbReference>
<dbReference type="InterPro" id="IPR002110">
    <property type="entry name" value="Ankyrin_rpt"/>
</dbReference>
<dbReference type="InterPro" id="IPR050889">
    <property type="entry name" value="Dendritic_Spine_Reg/Scaffold"/>
</dbReference>
<feature type="compositionally biased region" description="Basic and acidic residues" evidence="8">
    <location>
        <begin position="497"/>
        <end position="515"/>
    </location>
</feature>
<feature type="repeat" description="ANK" evidence="6">
    <location>
        <begin position="1451"/>
        <end position="1489"/>
    </location>
</feature>
<feature type="compositionally biased region" description="Polar residues" evidence="8">
    <location>
        <begin position="273"/>
        <end position="290"/>
    </location>
</feature>
<feature type="repeat" description="ANK" evidence="6">
    <location>
        <begin position="1305"/>
        <end position="1342"/>
    </location>
</feature>
<feature type="region of interest" description="Disordered" evidence="8">
    <location>
        <begin position="865"/>
        <end position="894"/>
    </location>
</feature>
<feature type="compositionally biased region" description="Basic residues" evidence="8">
    <location>
        <begin position="191"/>
        <end position="206"/>
    </location>
</feature>
<feature type="non-terminal residue" evidence="10">
    <location>
        <position position="1"/>
    </location>
</feature>
<dbReference type="InterPro" id="IPR000306">
    <property type="entry name" value="Znf_FYVE"/>
</dbReference>
<organism evidence="10 11">
    <name type="scientific">Aduncisulcus paluster</name>
    <dbReference type="NCBI Taxonomy" id="2918883"/>
    <lineage>
        <taxon>Eukaryota</taxon>
        <taxon>Metamonada</taxon>
        <taxon>Carpediemonas-like organisms</taxon>
        <taxon>Aduncisulcus</taxon>
    </lineage>
</organism>
<dbReference type="InterPro" id="IPR036770">
    <property type="entry name" value="Ankyrin_rpt-contain_sf"/>
</dbReference>
<dbReference type="SUPFAM" id="SSF48403">
    <property type="entry name" value="Ankyrin repeat"/>
    <property type="match status" value="1"/>
</dbReference>
<comment type="caution">
    <text evidence="10">The sequence shown here is derived from an EMBL/GenBank/DDBJ whole genome shotgun (WGS) entry which is preliminary data.</text>
</comment>
<keyword evidence="5 6" id="KW-0040">ANK repeat</keyword>
<dbReference type="PROSITE" id="PS50297">
    <property type="entry name" value="ANK_REP_REGION"/>
    <property type="match status" value="1"/>
</dbReference>
<proteinExistence type="predicted"/>
<evidence type="ECO:0000256" key="5">
    <source>
        <dbReference type="ARBA" id="ARBA00023043"/>
    </source>
</evidence>
<dbReference type="PROSITE" id="PS50178">
    <property type="entry name" value="ZF_FYVE"/>
    <property type="match status" value="1"/>
</dbReference>
<feature type="compositionally biased region" description="Low complexity" evidence="8">
    <location>
        <begin position="1042"/>
        <end position="1052"/>
    </location>
</feature>
<evidence type="ECO:0000256" key="3">
    <source>
        <dbReference type="ARBA" id="ARBA00022771"/>
    </source>
</evidence>
<feature type="repeat" description="ANK" evidence="6">
    <location>
        <begin position="1416"/>
        <end position="1448"/>
    </location>
</feature>
<accession>A0ABQ5KJ28</accession>
<dbReference type="PANTHER" id="PTHR24166:SF48">
    <property type="entry name" value="PROTEIN VAPYRIN"/>
    <property type="match status" value="1"/>
</dbReference>
<dbReference type="SMART" id="SM00064">
    <property type="entry name" value="FYVE"/>
    <property type="match status" value="1"/>
</dbReference>